<proteinExistence type="predicted"/>
<accession>A0A0G1CJB4</accession>
<comment type="caution">
    <text evidence="1">The sequence shown here is derived from an EMBL/GenBank/DDBJ whole genome shotgun (WGS) entry which is preliminary data.</text>
</comment>
<organism evidence="1 2">
    <name type="scientific">Candidatus Gottesmanbacteria bacterium GW2011_GWB1_43_11</name>
    <dbReference type="NCBI Taxonomy" id="1618446"/>
    <lineage>
        <taxon>Bacteria</taxon>
        <taxon>Candidatus Gottesmaniibacteriota</taxon>
    </lineage>
</organism>
<evidence type="ECO:0008006" key="3">
    <source>
        <dbReference type="Google" id="ProtNLM"/>
    </source>
</evidence>
<gene>
    <name evidence="1" type="ORF">UV61_C0014G0020</name>
</gene>
<reference evidence="1 2" key="1">
    <citation type="journal article" date="2015" name="Nature">
        <title>rRNA introns, odd ribosomes, and small enigmatic genomes across a large radiation of phyla.</title>
        <authorList>
            <person name="Brown C.T."/>
            <person name="Hug L.A."/>
            <person name="Thomas B.C."/>
            <person name="Sharon I."/>
            <person name="Castelle C.J."/>
            <person name="Singh A."/>
            <person name="Wilkins M.J."/>
            <person name="Williams K.H."/>
            <person name="Banfield J.F."/>
        </authorList>
    </citation>
    <scope>NUCLEOTIDE SEQUENCE [LARGE SCALE GENOMIC DNA]</scope>
</reference>
<dbReference type="Proteomes" id="UP000034050">
    <property type="component" value="Unassembled WGS sequence"/>
</dbReference>
<protein>
    <recommendedName>
        <fullName evidence="3">VanW family protein</fullName>
    </recommendedName>
</protein>
<evidence type="ECO:0000313" key="2">
    <source>
        <dbReference type="Proteomes" id="UP000034050"/>
    </source>
</evidence>
<name>A0A0G1CJB4_9BACT</name>
<sequence>MVSSKTTVLASHEFSLANRYPEPWVNEVFKDNILLTLAYLKNGTSINKPIDWNQVRKPGRFYLTLTPNETFAFHDLVSEKYQKQKLVTTSAHFNATDGFRSDGFLFGDGVCHLASLLGWVARDSGLTVEAPTNHDFRPIPQVPREFGVSIYSLPTDYTTSAIQNLYITNNKDHDVSFVFDYSGEVLKIEAVK</sequence>
<dbReference type="EMBL" id="LCFD01000014">
    <property type="protein sequence ID" value="KKS85920.1"/>
    <property type="molecule type" value="Genomic_DNA"/>
</dbReference>
<dbReference type="AlphaFoldDB" id="A0A0G1CJB4"/>
<evidence type="ECO:0000313" key="1">
    <source>
        <dbReference type="EMBL" id="KKS85920.1"/>
    </source>
</evidence>